<dbReference type="Pfam" id="PF17941">
    <property type="entry name" value="PP_kinase_C_1"/>
    <property type="match status" value="1"/>
</dbReference>
<name>A0A327QKR9_9BACT</name>
<evidence type="ECO:0000259" key="8">
    <source>
        <dbReference type="Pfam" id="PF02503"/>
    </source>
</evidence>
<dbReference type="InterPro" id="IPR041108">
    <property type="entry name" value="PP_kinase_C_1"/>
</dbReference>
<feature type="binding site" evidence="6">
    <location>
        <position position="378"/>
    </location>
    <ligand>
        <name>Mg(2+)</name>
        <dbReference type="ChEBI" id="CHEBI:18420"/>
    </ligand>
</feature>
<dbReference type="CDD" id="cd09164">
    <property type="entry name" value="PLDc_EcPPK1_C1_like"/>
    <property type="match status" value="1"/>
</dbReference>
<reference evidence="12 13" key="1">
    <citation type="submission" date="2018-06" db="EMBL/GenBank/DDBJ databases">
        <title>Genomic Encyclopedia of Archaeal and Bacterial Type Strains, Phase II (KMG-II): from individual species to whole genera.</title>
        <authorList>
            <person name="Goeker M."/>
        </authorList>
    </citation>
    <scope>NUCLEOTIDE SEQUENCE [LARGE SCALE GENOMIC DNA]</scope>
    <source>
        <strain evidence="12 13">DSM 23857</strain>
    </source>
</reference>
<evidence type="ECO:0000256" key="1">
    <source>
        <dbReference type="ARBA" id="ARBA00022553"/>
    </source>
</evidence>
<feature type="domain" description="Polyphosphate kinase middle" evidence="8">
    <location>
        <begin position="129"/>
        <end position="307"/>
    </location>
</feature>
<evidence type="ECO:0000313" key="12">
    <source>
        <dbReference type="EMBL" id="RAJ04282.1"/>
    </source>
</evidence>
<keyword evidence="13" id="KW-1185">Reference proteome</keyword>
<dbReference type="GO" id="GO:0046872">
    <property type="term" value="F:metal ion binding"/>
    <property type="evidence" value="ECO:0007669"/>
    <property type="project" value="UniProtKB-KW"/>
</dbReference>
<dbReference type="InterPro" id="IPR024953">
    <property type="entry name" value="PP_kinase_middle"/>
</dbReference>
<accession>A0A327QKR9</accession>
<dbReference type="InterPro" id="IPR036830">
    <property type="entry name" value="PP_kinase_middle_dom_sf"/>
</dbReference>
<evidence type="ECO:0000313" key="13">
    <source>
        <dbReference type="Proteomes" id="UP000249547"/>
    </source>
</evidence>
<keyword evidence="1 6" id="KW-0597">Phosphoprotein</keyword>
<organism evidence="12 13">
    <name type="scientific">Chitinophaga skermanii</name>
    <dbReference type="NCBI Taxonomy" id="331697"/>
    <lineage>
        <taxon>Bacteria</taxon>
        <taxon>Pseudomonadati</taxon>
        <taxon>Bacteroidota</taxon>
        <taxon>Chitinophagia</taxon>
        <taxon>Chitinophagales</taxon>
        <taxon>Chitinophagaceae</taxon>
        <taxon>Chitinophaga</taxon>
    </lineage>
</organism>
<feature type="binding site" evidence="6">
    <location>
        <position position="56"/>
    </location>
    <ligand>
        <name>ATP</name>
        <dbReference type="ChEBI" id="CHEBI:30616"/>
    </ligand>
</feature>
<dbReference type="GO" id="GO:0008976">
    <property type="term" value="F:polyphosphate kinase activity"/>
    <property type="evidence" value="ECO:0007669"/>
    <property type="project" value="UniProtKB-UniRule"/>
</dbReference>
<dbReference type="RefSeq" id="WP_111598578.1">
    <property type="nucleotide sequence ID" value="NZ_QLLL01000005.1"/>
</dbReference>
<comment type="PTM">
    <text evidence="6 7">An intermediate of this reaction is the autophosphorylated ppk in which a phosphate is covalently linked to a histidine residue through a N-P bond.</text>
</comment>
<keyword evidence="3 6" id="KW-0547">Nucleotide-binding</keyword>
<dbReference type="Pfam" id="PF13089">
    <property type="entry name" value="PP_kinase_N"/>
    <property type="match status" value="1"/>
</dbReference>
<dbReference type="Gene3D" id="1.20.58.310">
    <property type="entry name" value="Polyphosphate kinase N-terminal domain"/>
    <property type="match status" value="1"/>
</dbReference>
<evidence type="ECO:0000256" key="7">
    <source>
        <dbReference type="RuleBase" id="RU003800"/>
    </source>
</evidence>
<dbReference type="InterPro" id="IPR025198">
    <property type="entry name" value="PPK_N_dom"/>
</dbReference>
<evidence type="ECO:0000259" key="9">
    <source>
        <dbReference type="Pfam" id="PF13089"/>
    </source>
</evidence>
<dbReference type="GO" id="GO:0009358">
    <property type="term" value="C:polyphosphate kinase complex"/>
    <property type="evidence" value="ECO:0007669"/>
    <property type="project" value="InterPro"/>
</dbReference>
<dbReference type="Pfam" id="PF02503">
    <property type="entry name" value="PP_kinase"/>
    <property type="match status" value="1"/>
</dbReference>
<feature type="domain" description="Polyphosphate kinase N-terminal" evidence="9">
    <location>
        <begin position="18"/>
        <end position="119"/>
    </location>
</feature>
<evidence type="ECO:0000256" key="5">
    <source>
        <dbReference type="ARBA" id="ARBA00022840"/>
    </source>
</evidence>
<comment type="catalytic activity">
    <reaction evidence="6 7">
        <text>[phosphate](n) + ATP = [phosphate](n+1) + ADP</text>
        <dbReference type="Rhea" id="RHEA:19573"/>
        <dbReference type="Rhea" id="RHEA-COMP:9859"/>
        <dbReference type="Rhea" id="RHEA-COMP:14280"/>
        <dbReference type="ChEBI" id="CHEBI:16838"/>
        <dbReference type="ChEBI" id="CHEBI:30616"/>
        <dbReference type="ChEBI" id="CHEBI:456216"/>
        <dbReference type="EC" id="2.7.4.1"/>
    </reaction>
</comment>
<keyword evidence="2 6" id="KW-0808">Transferase</keyword>
<dbReference type="GO" id="GO:0005524">
    <property type="term" value="F:ATP binding"/>
    <property type="evidence" value="ECO:0007669"/>
    <property type="project" value="UniProtKB-KW"/>
</dbReference>
<dbReference type="PANTHER" id="PTHR30218:SF0">
    <property type="entry name" value="POLYPHOSPHATE KINASE"/>
    <property type="match status" value="1"/>
</dbReference>
<evidence type="ECO:0000256" key="2">
    <source>
        <dbReference type="ARBA" id="ARBA00022679"/>
    </source>
</evidence>
<feature type="domain" description="Polyphosphate kinase C-terminal" evidence="11">
    <location>
        <begin position="336"/>
        <end position="498"/>
    </location>
</feature>
<dbReference type="PIRSF" id="PIRSF015589">
    <property type="entry name" value="PP_kinase"/>
    <property type="match status" value="1"/>
</dbReference>
<dbReference type="Proteomes" id="UP000249547">
    <property type="component" value="Unassembled WGS sequence"/>
</dbReference>
<dbReference type="OrthoDB" id="9761456at2"/>
<feature type="binding site" evidence="6">
    <location>
        <position position="597"/>
    </location>
    <ligand>
        <name>ATP</name>
        <dbReference type="ChEBI" id="CHEBI:30616"/>
    </ligand>
</feature>
<keyword evidence="5 6" id="KW-0067">ATP-binding</keyword>
<dbReference type="InterPro" id="IPR025200">
    <property type="entry name" value="PPK_C_dom2"/>
</dbReference>
<dbReference type="SUPFAM" id="SSF143724">
    <property type="entry name" value="PHP14-like"/>
    <property type="match status" value="1"/>
</dbReference>
<protein>
    <recommendedName>
        <fullName evidence="6 7">Polyphosphate kinase</fullName>
        <ecNumber evidence="6 7">2.7.4.1</ecNumber>
    </recommendedName>
    <alternativeName>
        <fullName evidence="6">ATP-polyphosphate phosphotransferase</fullName>
    </alternativeName>
    <alternativeName>
        <fullName evidence="6">Polyphosphoric acid kinase</fullName>
    </alternativeName>
</protein>
<comment type="similarity">
    <text evidence="6 7">Belongs to the polyphosphate kinase 1 (PPK1) family.</text>
</comment>
<dbReference type="Pfam" id="PF13090">
    <property type="entry name" value="PP_kinase_C"/>
    <property type="match status" value="1"/>
</dbReference>
<feature type="binding site" evidence="6">
    <location>
        <position position="572"/>
    </location>
    <ligand>
        <name>ATP</name>
        <dbReference type="ChEBI" id="CHEBI:30616"/>
    </ligand>
</feature>
<feature type="binding site" evidence="6">
    <location>
        <position position="408"/>
    </location>
    <ligand>
        <name>Mg(2+)</name>
        <dbReference type="ChEBI" id="CHEBI:18420"/>
    </ligand>
</feature>
<feature type="domain" description="Polyphosphate kinase C-terminal" evidence="10">
    <location>
        <begin position="511"/>
        <end position="680"/>
    </location>
</feature>
<evidence type="ECO:0000259" key="11">
    <source>
        <dbReference type="Pfam" id="PF17941"/>
    </source>
</evidence>
<comment type="cofactor">
    <cofactor evidence="6">
        <name>Mg(2+)</name>
        <dbReference type="ChEBI" id="CHEBI:18420"/>
    </cofactor>
</comment>
<dbReference type="GO" id="GO:0006799">
    <property type="term" value="P:polyphosphate biosynthetic process"/>
    <property type="evidence" value="ECO:0007669"/>
    <property type="project" value="UniProtKB-UniRule"/>
</dbReference>
<dbReference type="PANTHER" id="PTHR30218">
    <property type="entry name" value="POLYPHOSPHATE KINASE"/>
    <property type="match status" value="1"/>
</dbReference>
<feature type="binding site" evidence="6">
    <location>
        <position position="471"/>
    </location>
    <ligand>
        <name>ATP</name>
        <dbReference type="ChEBI" id="CHEBI:30616"/>
    </ligand>
</feature>
<evidence type="ECO:0000256" key="4">
    <source>
        <dbReference type="ARBA" id="ARBA00022777"/>
    </source>
</evidence>
<dbReference type="Gene3D" id="3.30.870.10">
    <property type="entry name" value="Endonuclease Chain A"/>
    <property type="match status" value="2"/>
</dbReference>
<dbReference type="InterPro" id="IPR036832">
    <property type="entry name" value="PPK_N_dom_sf"/>
</dbReference>
<dbReference type="SUPFAM" id="SSF140356">
    <property type="entry name" value="PPK N-terminal domain-like"/>
    <property type="match status" value="1"/>
</dbReference>
<comment type="function">
    <text evidence="6 7">Catalyzes the reversible transfer of the terminal phosphate of ATP to form a long-chain polyphosphate (polyP).</text>
</comment>
<comment type="caution">
    <text evidence="12">The sequence shown here is derived from an EMBL/GenBank/DDBJ whole genome shotgun (WGS) entry which is preliminary data.</text>
</comment>
<dbReference type="SUPFAM" id="SSF56024">
    <property type="entry name" value="Phospholipase D/nuclease"/>
    <property type="match status" value="2"/>
</dbReference>
<evidence type="ECO:0000256" key="3">
    <source>
        <dbReference type="ARBA" id="ARBA00022741"/>
    </source>
</evidence>
<dbReference type="NCBIfam" id="TIGR03705">
    <property type="entry name" value="poly_P_kin"/>
    <property type="match status" value="1"/>
</dbReference>
<gene>
    <name evidence="6" type="primary">ppk</name>
    <name evidence="12" type="ORF">LX64_03162</name>
</gene>
<proteinExistence type="inferred from homology"/>
<keyword evidence="6" id="KW-0479">Metal-binding</keyword>
<dbReference type="Gene3D" id="3.30.1840.10">
    <property type="entry name" value="Polyphosphate kinase middle domain"/>
    <property type="match status" value="1"/>
</dbReference>
<sequence length="692" mass="79656">MLSTRTDANEQVLSGKRYCDRDLSWLSFNYLVLKMAGRQEVPLYERIKFLSIFSSNLDEFYRVRISALLAVNAIGDDSDLEAIQLLKDIQTEIARQQQVFGDILRNQLRPLLEEKNVHLYFAEELMPAHQAAAKSYFFNTVLGFLKPMWLDPQRSGELFLENNTLYFAVALQPNQGGHEQYVIVNIPSTNLPRFTVQHTDGNMHILWLDDIVRTHLPKIFPGYKVNGCYAVKLTRNAEIDLYDFPGDLLEQVEELIVQRELGLPTRFLYDAQMPENMLQALALYFHILPQEMVAGGHYHNLKDLNDLPLPLKAEGLLYEKWPAQPVPQVESSDGLLDTLLQQDVLLHTPYHSYNPVLRFFNEAATDPNVTEIYVTLYRVASGSQIVQSLISAARNGKQVTVLVELKARFDEANNIRWAKRMKEAGVKIIYSIPGLKVHAKIALVKRKKGWQHEYFALLATGNLNETTARFYTDHILLTSHATITQEMELLFMYLQTRESPRDYHFIPFKELIVAQFNMVERFEGLIDREIAHVQAGRKGHIIIKLNNLQERKMIDKLYEAADAGVRVELIVRSICCILPGYSPNLTVHRLVDRYLEHGRVFWFANNGGEEMYLGSADWMSRNLYHRIEVCFQLHNPAFIQQMKDMLHLQLADNTNAVILDNDLINQPIAHTQGEPLVNAQLGMFQYVRNLNT</sequence>
<dbReference type="NCBIfam" id="NF003917">
    <property type="entry name" value="PRK05443.1-1"/>
    <property type="match status" value="1"/>
</dbReference>
<dbReference type="EMBL" id="QLLL01000005">
    <property type="protein sequence ID" value="RAJ04282.1"/>
    <property type="molecule type" value="Genomic_DNA"/>
</dbReference>
<evidence type="ECO:0000259" key="10">
    <source>
        <dbReference type="Pfam" id="PF13090"/>
    </source>
</evidence>
<keyword evidence="4 6" id="KW-0418">Kinase</keyword>
<dbReference type="HAMAP" id="MF_00347">
    <property type="entry name" value="Polyphosphate_kinase"/>
    <property type="match status" value="1"/>
</dbReference>
<keyword evidence="6" id="KW-0460">Magnesium</keyword>
<evidence type="ECO:0000256" key="6">
    <source>
        <dbReference type="HAMAP-Rule" id="MF_00347"/>
    </source>
</evidence>
<feature type="active site" description="Phosphohistidine intermediate" evidence="6">
    <location>
        <position position="438"/>
    </location>
</feature>
<dbReference type="InterPro" id="IPR003414">
    <property type="entry name" value="PP_kinase"/>
</dbReference>
<dbReference type="AlphaFoldDB" id="A0A327QKR9"/>
<dbReference type="EC" id="2.7.4.1" evidence="6 7"/>